<dbReference type="Pfam" id="PF00085">
    <property type="entry name" value="Thioredoxin"/>
    <property type="match status" value="1"/>
</dbReference>
<reference evidence="2" key="1">
    <citation type="submission" date="2016-01" db="EMBL/GenBank/DDBJ databases">
        <authorList>
            <person name="Mitreva M."/>
            <person name="Pepin K.H."/>
            <person name="Mihindukulasuriya K.A."/>
            <person name="Fulton R."/>
            <person name="Fronick C."/>
            <person name="O'Laughlin M."/>
            <person name="Miner T."/>
            <person name="Herter B."/>
            <person name="Rosa B.A."/>
            <person name="Cordes M."/>
            <person name="Tomlinson C."/>
            <person name="Wollam A."/>
            <person name="Palsikar V.B."/>
            <person name="Mardis E.R."/>
            <person name="Wilson R.K."/>
        </authorList>
    </citation>
    <scope>NUCLEOTIDE SEQUENCE [LARGE SCALE GENOMIC DNA]</scope>
    <source>
        <strain evidence="2">GED7749B</strain>
    </source>
</reference>
<dbReference type="Gene3D" id="3.40.30.10">
    <property type="entry name" value="Glutaredoxin"/>
    <property type="match status" value="1"/>
</dbReference>
<evidence type="ECO:0000313" key="1">
    <source>
        <dbReference type="EMBL" id="KWZ86113.1"/>
    </source>
</evidence>
<accession>A0A150JP04</accession>
<name>A0A150JP04_HEYCO</name>
<dbReference type="GeneID" id="93258895"/>
<dbReference type="PATRIC" id="fig|1398.22.peg.176"/>
<sequence length="160" mass="18274">MKKIILFLAIVLIVFGGIAGITKYKQSQQAKNNPYAPAKSVSKLSAETRDQLDDPLYQNIILPKELNRDLKSGKDVTVYYFMPTCPHCKRTTPVVSPLAKDMGIDLKEFNLTEFESGWDDYKIKATPTIVHYKNGKEAARLVGEHTKQEFRQWFKAHVKK</sequence>
<proteinExistence type="predicted"/>
<protein>
    <submittedName>
        <fullName evidence="1">Putative bacteriocin transport accessory protein</fullName>
    </submittedName>
</protein>
<dbReference type="InterPro" id="IPR013766">
    <property type="entry name" value="Thioredoxin_domain"/>
</dbReference>
<dbReference type="SUPFAM" id="SSF52833">
    <property type="entry name" value="Thioredoxin-like"/>
    <property type="match status" value="1"/>
</dbReference>
<dbReference type="InterPro" id="IPR036249">
    <property type="entry name" value="Thioredoxin-like_sf"/>
</dbReference>
<dbReference type="Proteomes" id="UP000070376">
    <property type="component" value="Unassembled WGS sequence"/>
</dbReference>
<dbReference type="AlphaFoldDB" id="A0A150JP04"/>
<gene>
    <name evidence="1" type="ORF">HMPREF3213_00174</name>
</gene>
<organism evidence="1 2">
    <name type="scientific">Heyndrickxia coagulans</name>
    <name type="common">Weizmannia coagulans</name>
    <dbReference type="NCBI Taxonomy" id="1398"/>
    <lineage>
        <taxon>Bacteria</taxon>
        <taxon>Bacillati</taxon>
        <taxon>Bacillota</taxon>
        <taxon>Bacilli</taxon>
        <taxon>Bacillales</taxon>
        <taxon>Bacillaceae</taxon>
        <taxon>Heyndrickxia</taxon>
    </lineage>
</organism>
<comment type="caution">
    <text evidence="1">The sequence shown here is derived from an EMBL/GenBank/DDBJ whole genome shotgun (WGS) entry which is preliminary data.</text>
</comment>
<dbReference type="RefSeq" id="WP_014097439.1">
    <property type="nucleotide sequence ID" value="NZ_CP026649.1"/>
</dbReference>
<dbReference type="PROSITE" id="PS51352">
    <property type="entry name" value="THIOREDOXIN_2"/>
    <property type="match status" value="1"/>
</dbReference>
<evidence type="ECO:0000313" key="2">
    <source>
        <dbReference type="Proteomes" id="UP000070376"/>
    </source>
</evidence>
<dbReference type="CDD" id="cd02947">
    <property type="entry name" value="TRX_family"/>
    <property type="match status" value="1"/>
</dbReference>
<dbReference type="EMBL" id="LRPN01000006">
    <property type="protein sequence ID" value="KWZ86113.1"/>
    <property type="molecule type" value="Genomic_DNA"/>
</dbReference>